<organism evidence="1 3">
    <name type="scientific">Mycena rosella</name>
    <name type="common">Pink bonnet</name>
    <name type="synonym">Agaricus rosellus</name>
    <dbReference type="NCBI Taxonomy" id="1033263"/>
    <lineage>
        <taxon>Eukaryota</taxon>
        <taxon>Fungi</taxon>
        <taxon>Dikarya</taxon>
        <taxon>Basidiomycota</taxon>
        <taxon>Agaricomycotina</taxon>
        <taxon>Agaricomycetes</taxon>
        <taxon>Agaricomycetidae</taxon>
        <taxon>Agaricales</taxon>
        <taxon>Marasmiineae</taxon>
        <taxon>Mycenaceae</taxon>
        <taxon>Mycena</taxon>
    </lineage>
</organism>
<accession>A0AAD7FI22</accession>
<evidence type="ECO:0000313" key="3">
    <source>
        <dbReference type="Proteomes" id="UP001221757"/>
    </source>
</evidence>
<protein>
    <submittedName>
        <fullName evidence="1">Uncharacterized protein</fullName>
    </submittedName>
</protein>
<evidence type="ECO:0000313" key="1">
    <source>
        <dbReference type="EMBL" id="KAJ7619875.1"/>
    </source>
</evidence>
<name>A0AAD7FI22_MYCRO</name>
<evidence type="ECO:0000313" key="2">
    <source>
        <dbReference type="EMBL" id="KAJ7703736.1"/>
    </source>
</evidence>
<dbReference type="EMBL" id="JARKIE010000012">
    <property type="protein sequence ID" value="KAJ7703736.1"/>
    <property type="molecule type" value="Genomic_DNA"/>
</dbReference>
<keyword evidence="3" id="KW-1185">Reference proteome</keyword>
<proteinExistence type="predicted"/>
<dbReference type="AlphaFoldDB" id="A0AAD7FI22"/>
<dbReference type="EMBL" id="JARKIE010000716">
    <property type="protein sequence ID" value="KAJ7619875.1"/>
    <property type="molecule type" value="Genomic_DNA"/>
</dbReference>
<comment type="caution">
    <text evidence="1">The sequence shown here is derived from an EMBL/GenBank/DDBJ whole genome shotgun (WGS) entry which is preliminary data.</text>
</comment>
<reference evidence="1" key="1">
    <citation type="submission" date="2023-03" db="EMBL/GenBank/DDBJ databases">
        <title>Massive genome expansion in bonnet fungi (Mycena s.s.) driven by repeated elements and novel gene families across ecological guilds.</title>
        <authorList>
            <consortium name="Lawrence Berkeley National Laboratory"/>
            <person name="Harder C.B."/>
            <person name="Miyauchi S."/>
            <person name="Viragh M."/>
            <person name="Kuo A."/>
            <person name="Thoen E."/>
            <person name="Andreopoulos B."/>
            <person name="Lu D."/>
            <person name="Skrede I."/>
            <person name="Drula E."/>
            <person name="Henrissat B."/>
            <person name="Morin E."/>
            <person name="Kohler A."/>
            <person name="Barry K."/>
            <person name="LaButti K."/>
            <person name="Morin E."/>
            <person name="Salamov A."/>
            <person name="Lipzen A."/>
            <person name="Mereny Z."/>
            <person name="Hegedus B."/>
            <person name="Baldrian P."/>
            <person name="Stursova M."/>
            <person name="Weitz H."/>
            <person name="Taylor A."/>
            <person name="Grigoriev I.V."/>
            <person name="Nagy L.G."/>
            <person name="Martin F."/>
            <person name="Kauserud H."/>
        </authorList>
    </citation>
    <scope>NUCLEOTIDE SEQUENCE</scope>
    <source>
        <strain evidence="1">CBHHK067</strain>
    </source>
</reference>
<dbReference type="Proteomes" id="UP001221757">
    <property type="component" value="Unassembled WGS sequence"/>
</dbReference>
<sequence>GVAFFQQGTSPSDGLSACALCLGRHRHNVRECRSATLWNGTTPARSKRNGEGRIVNSRGDVICLSWQRTAGCELNHASRHECS</sequence>
<gene>
    <name evidence="1" type="ORF">B0H17DRAFT_909871</name>
    <name evidence="2" type="ORF">B0H17DRAFT_913907</name>
</gene>
<feature type="non-terminal residue" evidence="1">
    <location>
        <position position="83"/>
    </location>
</feature>
<feature type="non-terminal residue" evidence="1">
    <location>
        <position position="1"/>
    </location>
</feature>